<dbReference type="EC" id="2.7.11.1" evidence="1"/>
<sequence>MLFMVVVYMSRMSCCDAGSESPNYVGGDYVEFRRSHHQSNEEFKLKGRKIDDDSIYFTLHIDDRAGRVRNLHFPFYLEVDKASDVAAELVDALELASHDVAIIVDLIEGLIMRIFPDSADNCCCESGLTMLTDQWQTALSANTSCGSAASSDYPSIKNDIFKGSSGEDSEMEYKMNTVENGHLECVSDQVSKAGIFKTSFSALSSSLKTDPESTMEYEINAIEKLYEQWFQELSRVKQEAIEATKMKWMTNK</sequence>
<evidence type="ECO:0000313" key="8">
    <source>
        <dbReference type="Proteomes" id="UP001632038"/>
    </source>
</evidence>
<feature type="chain" id="PRO_5044786590" description="non-specific serine/threonine protein kinase" evidence="6">
    <location>
        <begin position="18"/>
        <end position="252"/>
    </location>
</feature>
<dbReference type="InterPro" id="IPR050588">
    <property type="entry name" value="WNK_Ser-Thr_kinase"/>
</dbReference>
<comment type="caution">
    <text evidence="7">The sequence shown here is derived from an EMBL/GenBank/DDBJ whole genome shotgun (WGS) entry which is preliminary data.</text>
</comment>
<keyword evidence="2" id="KW-0723">Serine/threonine-protein kinase</keyword>
<evidence type="ECO:0000256" key="6">
    <source>
        <dbReference type="SAM" id="SignalP"/>
    </source>
</evidence>
<dbReference type="EMBL" id="JAVIJP010000100">
    <property type="protein sequence ID" value="KAL3615727.1"/>
    <property type="molecule type" value="Genomic_DNA"/>
</dbReference>
<dbReference type="Proteomes" id="UP001632038">
    <property type="component" value="Unassembled WGS sequence"/>
</dbReference>
<dbReference type="GO" id="GO:0004674">
    <property type="term" value="F:protein serine/threonine kinase activity"/>
    <property type="evidence" value="ECO:0007669"/>
    <property type="project" value="UniProtKB-KW"/>
</dbReference>
<feature type="signal peptide" evidence="6">
    <location>
        <begin position="1"/>
        <end position="17"/>
    </location>
</feature>
<gene>
    <name evidence="7" type="ORF">CASFOL_041388</name>
</gene>
<protein>
    <recommendedName>
        <fullName evidence="1">non-specific serine/threonine protein kinase</fullName>
        <ecNumber evidence="1">2.7.11.1</ecNumber>
    </recommendedName>
</protein>
<keyword evidence="3" id="KW-0808">Transferase</keyword>
<name>A0ABD3BEM6_9LAMI</name>
<evidence type="ECO:0000256" key="3">
    <source>
        <dbReference type="ARBA" id="ARBA00022777"/>
    </source>
</evidence>
<dbReference type="AlphaFoldDB" id="A0ABD3BEM6"/>
<evidence type="ECO:0000256" key="4">
    <source>
        <dbReference type="ARBA" id="ARBA00047899"/>
    </source>
</evidence>
<keyword evidence="3" id="KW-0418">Kinase</keyword>
<comment type="catalytic activity">
    <reaction evidence="4">
        <text>L-threonyl-[protein] + ATP = O-phospho-L-threonyl-[protein] + ADP + H(+)</text>
        <dbReference type="Rhea" id="RHEA:46608"/>
        <dbReference type="Rhea" id="RHEA-COMP:11060"/>
        <dbReference type="Rhea" id="RHEA-COMP:11605"/>
        <dbReference type="ChEBI" id="CHEBI:15378"/>
        <dbReference type="ChEBI" id="CHEBI:30013"/>
        <dbReference type="ChEBI" id="CHEBI:30616"/>
        <dbReference type="ChEBI" id="CHEBI:61977"/>
        <dbReference type="ChEBI" id="CHEBI:456216"/>
        <dbReference type="EC" id="2.7.11.1"/>
    </reaction>
</comment>
<keyword evidence="8" id="KW-1185">Reference proteome</keyword>
<evidence type="ECO:0000313" key="7">
    <source>
        <dbReference type="EMBL" id="KAL3615727.1"/>
    </source>
</evidence>
<evidence type="ECO:0000256" key="1">
    <source>
        <dbReference type="ARBA" id="ARBA00012513"/>
    </source>
</evidence>
<evidence type="ECO:0000256" key="5">
    <source>
        <dbReference type="ARBA" id="ARBA00048679"/>
    </source>
</evidence>
<keyword evidence="6" id="KW-0732">Signal</keyword>
<accession>A0ABD3BEM6</accession>
<comment type="catalytic activity">
    <reaction evidence="5">
        <text>L-seryl-[protein] + ATP = O-phospho-L-seryl-[protein] + ADP + H(+)</text>
        <dbReference type="Rhea" id="RHEA:17989"/>
        <dbReference type="Rhea" id="RHEA-COMP:9863"/>
        <dbReference type="Rhea" id="RHEA-COMP:11604"/>
        <dbReference type="ChEBI" id="CHEBI:15378"/>
        <dbReference type="ChEBI" id="CHEBI:29999"/>
        <dbReference type="ChEBI" id="CHEBI:30616"/>
        <dbReference type="ChEBI" id="CHEBI:83421"/>
        <dbReference type="ChEBI" id="CHEBI:456216"/>
        <dbReference type="EC" id="2.7.11.1"/>
    </reaction>
</comment>
<dbReference type="Gene3D" id="3.10.20.90">
    <property type="entry name" value="Phosphatidylinositol 3-kinase Catalytic Subunit, Chain A, domain 1"/>
    <property type="match status" value="1"/>
</dbReference>
<dbReference type="PANTHER" id="PTHR13902">
    <property type="entry name" value="SERINE/THREONINE-PROTEIN KINASE WNK WITH NO LYSINE -RELATED"/>
    <property type="match status" value="1"/>
</dbReference>
<proteinExistence type="predicted"/>
<evidence type="ECO:0000256" key="2">
    <source>
        <dbReference type="ARBA" id="ARBA00022527"/>
    </source>
</evidence>
<reference evidence="8" key="1">
    <citation type="journal article" date="2024" name="IScience">
        <title>Strigolactones Initiate the Formation of Haustorium-like Structures in Castilleja.</title>
        <authorList>
            <person name="Buerger M."/>
            <person name="Peterson D."/>
            <person name="Chory J."/>
        </authorList>
    </citation>
    <scope>NUCLEOTIDE SEQUENCE [LARGE SCALE GENOMIC DNA]</scope>
</reference>
<organism evidence="7 8">
    <name type="scientific">Castilleja foliolosa</name>
    <dbReference type="NCBI Taxonomy" id="1961234"/>
    <lineage>
        <taxon>Eukaryota</taxon>
        <taxon>Viridiplantae</taxon>
        <taxon>Streptophyta</taxon>
        <taxon>Embryophyta</taxon>
        <taxon>Tracheophyta</taxon>
        <taxon>Spermatophyta</taxon>
        <taxon>Magnoliopsida</taxon>
        <taxon>eudicotyledons</taxon>
        <taxon>Gunneridae</taxon>
        <taxon>Pentapetalae</taxon>
        <taxon>asterids</taxon>
        <taxon>lamiids</taxon>
        <taxon>Lamiales</taxon>
        <taxon>Orobanchaceae</taxon>
        <taxon>Pedicularideae</taxon>
        <taxon>Castillejinae</taxon>
        <taxon>Castilleja</taxon>
    </lineage>
</organism>